<comment type="similarity">
    <text evidence="1">Belongs to the short-chain dehydrogenases/reductases (SDR) family.</text>
</comment>
<dbReference type="GO" id="GO:0006633">
    <property type="term" value="P:fatty acid biosynthetic process"/>
    <property type="evidence" value="ECO:0007669"/>
    <property type="project" value="TreeGrafter"/>
</dbReference>
<comment type="caution">
    <text evidence="3">The sequence shown here is derived from an EMBL/GenBank/DDBJ whole genome shotgun (WGS) entry which is preliminary data.</text>
</comment>
<keyword evidence="4" id="KW-1185">Reference proteome</keyword>
<dbReference type="AlphaFoldDB" id="A0A429Z1F6"/>
<dbReference type="Pfam" id="PF13561">
    <property type="entry name" value="adh_short_C2"/>
    <property type="match status" value="1"/>
</dbReference>
<keyword evidence="2" id="KW-0560">Oxidoreductase</keyword>
<dbReference type="InterPro" id="IPR036291">
    <property type="entry name" value="NAD(P)-bd_dom_sf"/>
</dbReference>
<dbReference type="GO" id="GO:0048038">
    <property type="term" value="F:quinone binding"/>
    <property type="evidence" value="ECO:0007669"/>
    <property type="project" value="TreeGrafter"/>
</dbReference>
<dbReference type="InterPro" id="IPR002347">
    <property type="entry name" value="SDR_fam"/>
</dbReference>
<dbReference type="PANTHER" id="PTHR42760:SF133">
    <property type="entry name" value="3-OXOACYL-[ACYL-CARRIER-PROTEIN] REDUCTASE"/>
    <property type="match status" value="1"/>
</dbReference>
<proteinExistence type="inferred from homology"/>
<dbReference type="PANTHER" id="PTHR42760">
    <property type="entry name" value="SHORT-CHAIN DEHYDROGENASES/REDUCTASES FAMILY MEMBER"/>
    <property type="match status" value="1"/>
</dbReference>
<dbReference type="OrthoDB" id="9803333at2"/>
<dbReference type="SUPFAM" id="SSF51735">
    <property type="entry name" value="NAD(P)-binding Rossmann-fold domains"/>
    <property type="match status" value="1"/>
</dbReference>
<evidence type="ECO:0000313" key="4">
    <source>
        <dbReference type="Proteomes" id="UP000278398"/>
    </source>
</evidence>
<gene>
    <name evidence="3" type="ORF">EJC49_04790</name>
</gene>
<name>A0A429Z1F6_9HYPH</name>
<dbReference type="EMBL" id="RWKW01000015">
    <property type="protein sequence ID" value="RST87545.1"/>
    <property type="molecule type" value="Genomic_DNA"/>
</dbReference>
<evidence type="ECO:0000256" key="2">
    <source>
        <dbReference type="ARBA" id="ARBA00023002"/>
    </source>
</evidence>
<dbReference type="Proteomes" id="UP000278398">
    <property type="component" value="Unassembled WGS sequence"/>
</dbReference>
<sequence length="282" mass="29984">MSFPGTMESSVPCEKRVEGVLMSETKLAGRPCVVVTGAARGIGFATAKRLASAGFSVALVDLDAERLERSAAQLRGDGHDVLAITADIADPASGDRLIASTVERFGRVDGLAHVAGVGVRAVQDILDVSADDYDRCANVNGRAAFFMMQRFARHFIATADTGAHRFMAIVTSSNASALSIDRSEYCVSKATASMATQLFAARLAPHGVAVFEIRPGVISTELTAPRIEAYRRRAVNENLTAIPRLGQVDDVARCIETVALGLLPYTVGQVINVDGGIQSRRY</sequence>
<evidence type="ECO:0000313" key="3">
    <source>
        <dbReference type="EMBL" id="RST87545.1"/>
    </source>
</evidence>
<accession>A0A429Z1F6</accession>
<evidence type="ECO:0000256" key="1">
    <source>
        <dbReference type="ARBA" id="ARBA00006484"/>
    </source>
</evidence>
<dbReference type="Gene3D" id="3.40.50.720">
    <property type="entry name" value="NAD(P)-binding Rossmann-like Domain"/>
    <property type="match status" value="1"/>
</dbReference>
<dbReference type="NCBIfam" id="NF009386">
    <property type="entry name" value="PRK12745.1"/>
    <property type="match status" value="1"/>
</dbReference>
<organism evidence="3 4">
    <name type="scientific">Aquibium carbonis</name>
    <dbReference type="NCBI Taxonomy" id="2495581"/>
    <lineage>
        <taxon>Bacteria</taxon>
        <taxon>Pseudomonadati</taxon>
        <taxon>Pseudomonadota</taxon>
        <taxon>Alphaproteobacteria</taxon>
        <taxon>Hyphomicrobiales</taxon>
        <taxon>Phyllobacteriaceae</taxon>
        <taxon>Aquibium</taxon>
    </lineage>
</organism>
<reference evidence="3 4" key="1">
    <citation type="submission" date="2018-12" db="EMBL/GenBank/DDBJ databases">
        <title>Mesorhizobium carbonis sp. nov., isolated from coal mine water.</title>
        <authorList>
            <person name="Xin W."/>
            <person name="Xu Z."/>
            <person name="Xiang F."/>
            <person name="Zhang J."/>
            <person name="Xi L."/>
            <person name="Liu J."/>
        </authorList>
    </citation>
    <scope>NUCLEOTIDE SEQUENCE [LARGE SCALE GENOMIC DNA]</scope>
    <source>
        <strain evidence="3 4">B2.3</strain>
    </source>
</reference>
<protein>
    <submittedName>
        <fullName evidence="3">3-ketoacyl-ACP reductase</fullName>
    </submittedName>
</protein>
<dbReference type="GO" id="GO:0016616">
    <property type="term" value="F:oxidoreductase activity, acting on the CH-OH group of donors, NAD or NADP as acceptor"/>
    <property type="evidence" value="ECO:0007669"/>
    <property type="project" value="TreeGrafter"/>
</dbReference>
<dbReference type="PRINTS" id="PR00081">
    <property type="entry name" value="GDHRDH"/>
</dbReference>